<dbReference type="SUPFAM" id="SSF81301">
    <property type="entry name" value="Nucleotidyltransferase"/>
    <property type="match status" value="1"/>
</dbReference>
<dbReference type="PANTHER" id="PTHR34822">
    <property type="entry name" value="GRPB DOMAIN PROTEIN (AFU_ORTHOLOGUE AFUA_1G01530)"/>
    <property type="match status" value="1"/>
</dbReference>
<name>A0ABX1ZBZ0_9BACL</name>
<dbReference type="Gene3D" id="3.30.460.10">
    <property type="entry name" value="Beta Polymerase, domain 2"/>
    <property type="match status" value="1"/>
</dbReference>
<reference evidence="1 2" key="1">
    <citation type="submission" date="2019-10" db="EMBL/GenBank/DDBJ databases">
        <title>Description of Paenibacillus choica sp. nov.</title>
        <authorList>
            <person name="Carlier A."/>
            <person name="Qi S."/>
        </authorList>
    </citation>
    <scope>NUCLEOTIDE SEQUENCE [LARGE SCALE GENOMIC DNA]</scope>
    <source>
        <strain evidence="1 2">LMG 31460</strain>
    </source>
</reference>
<dbReference type="InterPro" id="IPR007344">
    <property type="entry name" value="GrpB/CoaE"/>
</dbReference>
<evidence type="ECO:0000313" key="2">
    <source>
        <dbReference type="Proteomes" id="UP000658690"/>
    </source>
</evidence>
<gene>
    <name evidence="1" type="ORF">GC102_34760</name>
</gene>
<dbReference type="Proteomes" id="UP000658690">
    <property type="component" value="Unassembled WGS sequence"/>
</dbReference>
<protein>
    <submittedName>
        <fullName evidence="1">GrpB family protein</fullName>
    </submittedName>
</protein>
<evidence type="ECO:0000313" key="1">
    <source>
        <dbReference type="EMBL" id="NOU90855.1"/>
    </source>
</evidence>
<proteinExistence type="predicted"/>
<dbReference type="InterPro" id="IPR043519">
    <property type="entry name" value="NT_sf"/>
</dbReference>
<dbReference type="PANTHER" id="PTHR34822:SF1">
    <property type="entry name" value="GRPB FAMILY PROTEIN"/>
    <property type="match status" value="1"/>
</dbReference>
<accession>A0ABX1ZBZ0</accession>
<dbReference type="RefSeq" id="WP_171693613.1">
    <property type="nucleotide sequence ID" value="NZ_WHOC01000180.1"/>
</dbReference>
<dbReference type="Pfam" id="PF04229">
    <property type="entry name" value="GrpB"/>
    <property type="match status" value="1"/>
</dbReference>
<keyword evidence="2" id="KW-1185">Reference proteome</keyword>
<dbReference type="EMBL" id="WHOC01000180">
    <property type="protein sequence ID" value="NOU90855.1"/>
    <property type="molecule type" value="Genomic_DNA"/>
</dbReference>
<comment type="caution">
    <text evidence="1">The sequence shown here is derived from an EMBL/GenBank/DDBJ whole genome shotgun (WGS) entry which is preliminary data.</text>
</comment>
<organism evidence="1 2">
    <name type="scientific">Paenibacillus germinis</name>
    <dbReference type="NCBI Taxonomy" id="2654979"/>
    <lineage>
        <taxon>Bacteria</taxon>
        <taxon>Bacillati</taxon>
        <taxon>Bacillota</taxon>
        <taxon>Bacilli</taxon>
        <taxon>Bacillales</taxon>
        <taxon>Paenibacillaceae</taxon>
        <taxon>Paenibacillus</taxon>
    </lineage>
</organism>
<sequence length="174" mass="20398">MEKSVVIEEYSSDWFFQYQKEAMKVREVLSDRILGIEHIGSTSVEGLGAKPIIDFMVGVSDLNKVDEFIEPLHKINYEHVFHKELPNRRFFRKGERGAGTHHLHMYKFGGEDWNNNILFRDYLKTYPDVLIQYCNLKKKLAEEYPNDRAAYTKAKHPFITQIIEKAKIDTSKGK</sequence>